<reference evidence="2" key="1">
    <citation type="submission" date="2014-10" db="EMBL/GenBank/DDBJ databases">
        <authorList>
            <person name="King R."/>
        </authorList>
    </citation>
    <scope>NUCLEOTIDE SEQUENCE [LARGE SCALE GENOMIC DNA]</scope>
    <source>
        <strain evidence="2">A3/5</strain>
    </source>
</reference>
<proteinExistence type="predicted"/>
<evidence type="ECO:0000313" key="2">
    <source>
        <dbReference type="Proteomes" id="UP000245910"/>
    </source>
</evidence>
<organism evidence="1 2">
    <name type="scientific">Fusarium venenatum</name>
    <dbReference type="NCBI Taxonomy" id="56646"/>
    <lineage>
        <taxon>Eukaryota</taxon>
        <taxon>Fungi</taxon>
        <taxon>Dikarya</taxon>
        <taxon>Ascomycota</taxon>
        <taxon>Pezizomycotina</taxon>
        <taxon>Sordariomycetes</taxon>
        <taxon>Hypocreomycetidae</taxon>
        <taxon>Hypocreales</taxon>
        <taxon>Nectriaceae</taxon>
        <taxon>Fusarium</taxon>
    </lineage>
</organism>
<sequence length="179" mass="19653">MCWYWCRVQSAAQMHVQGEVRPAGCRVPARCQVPAAAEQVMGKRDPKGSLGPLGHRIARSANPSQPMTRQDKQLLTVESLSPVSYRTGSTTRLDTTQLPPNGHLYPTLTPRAKGGKPHGLNSGVKGRCQLRIQAFAWRAKSSIWGLWWGQLTCVSGESHPDDCHGPVDVFLAAPSNWME</sequence>
<dbReference type="AlphaFoldDB" id="A0A2L2TRD2"/>
<evidence type="ECO:0000313" key="1">
    <source>
        <dbReference type="EMBL" id="CEI68611.1"/>
    </source>
</evidence>
<accession>A0A2L2TRD2</accession>
<dbReference type="Proteomes" id="UP000245910">
    <property type="component" value="Chromosome III"/>
</dbReference>
<keyword evidence="2" id="KW-1185">Reference proteome</keyword>
<protein>
    <submittedName>
        <fullName evidence="1">Uncharacterized protein</fullName>
    </submittedName>
</protein>
<dbReference type="EMBL" id="LN649231">
    <property type="protein sequence ID" value="CEI68611.1"/>
    <property type="molecule type" value="Genomic_DNA"/>
</dbReference>
<name>A0A2L2TRD2_9HYPO</name>